<dbReference type="PANTHER" id="PTHR28249">
    <property type="entry name" value="SPORULATION-SPECIFIC PROTEIN SPO7"/>
    <property type="match status" value="1"/>
</dbReference>
<keyword evidence="4" id="KW-1185">Reference proteome</keyword>
<proteinExistence type="predicted"/>
<dbReference type="STRING" id="526221.C9S8D8"/>
<dbReference type="GO" id="GO:0019888">
    <property type="term" value="F:protein phosphatase regulator activity"/>
    <property type="evidence" value="ECO:0007669"/>
    <property type="project" value="InterPro"/>
</dbReference>
<feature type="transmembrane region" description="Helical" evidence="2">
    <location>
        <begin position="115"/>
        <end position="136"/>
    </location>
</feature>
<feature type="compositionally biased region" description="Basic and acidic residues" evidence="1">
    <location>
        <begin position="230"/>
        <end position="250"/>
    </location>
</feature>
<evidence type="ECO:0000256" key="2">
    <source>
        <dbReference type="SAM" id="Phobius"/>
    </source>
</evidence>
<dbReference type="PANTHER" id="PTHR28249:SF1">
    <property type="entry name" value="SPORULATION-SPECIFIC PROTEIN SPO7"/>
    <property type="match status" value="1"/>
</dbReference>
<dbReference type="KEGG" id="val:VDBG_01026"/>
<dbReference type="EMBL" id="DS985214">
    <property type="protein sequence ID" value="EEY14917.1"/>
    <property type="molecule type" value="Genomic_DNA"/>
</dbReference>
<organism evidence="4">
    <name type="scientific">Verticillium alfalfae (strain VaMs.102 / ATCC MYA-4576 / FGSC 10136)</name>
    <name type="common">Verticillium wilt of alfalfa</name>
    <name type="synonym">Verticillium albo-atrum</name>
    <dbReference type="NCBI Taxonomy" id="526221"/>
    <lineage>
        <taxon>Eukaryota</taxon>
        <taxon>Fungi</taxon>
        <taxon>Dikarya</taxon>
        <taxon>Ascomycota</taxon>
        <taxon>Pezizomycotina</taxon>
        <taxon>Sordariomycetes</taxon>
        <taxon>Hypocreomycetidae</taxon>
        <taxon>Glomerellales</taxon>
        <taxon>Plectosphaerellaceae</taxon>
        <taxon>Verticillium</taxon>
    </lineage>
</organism>
<keyword evidence="2" id="KW-0472">Membrane</keyword>
<dbReference type="Pfam" id="PF03907">
    <property type="entry name" value="Spo7"/>
    <property type="match status" value="1"/>
</dbReference>
<dbReference type="GO" id="GO:0071595">
    <property type="term" value="C:Nem1-Spo7 phosphatase complex"/>
    <property type="evidence" value="ECO:0007669"/>
    <property type="project" value="TreeGrafter"/>
</dbReference>
<keyword evidence="2" id="KW-0812">Transmembrane</keyword>
<keyword evidence="2" id="KW-1133">Transmembrane helix</keyword>
<dbReference type="RefSeq" id="XP_003009343.1">
    <property type="nucleotide sequence ID" value="XM_003009297.1"/>
</dbReference>
<feature type="compositionally biased region" description="Low complexity" evidence="1">
    <location>
        <begin position="22"/>
        <end position="34"/>
    </location>
</feature>
<dbReference type="HOGENOM" id="CLU_032659_1_1_1"/>
<dbReference type="OrthoDB" id="5599171at2759"/>
<dbReference type="GO" id="GO:0004721">
    <property type="term" value="F:phosphoprotein phosphatase activity"/>
    <property type="evidence" value="ECO:0007669"/>
    <property type="project" value="TreeGrafter"/>
</dbReference>
<feature type="compositionally biased region" description="Low complexity" evidence="1">
    <location>
        <begin position="328"/>
        <end position="339"/>
    </location>
</feature>
<reference evidence="4" key="1">
    <citation type="journal article" date="2011" name="PLoS Pathog.">
        <title>Comparative genomics yields insights into niche adaptation of plant vascular wilt pathogens.</title>
        <authorList>
            <person name="Klosterman S.J."/>
            <person name="Subbarao K.V."/>
            <person name="Kang S."/>
            <person name="Veronese P."/>
            <person name="Gold S.E."/>
            <person name="Thomma B.P.H.J."/>
            <person name="Chen Z."/>
            <person name="Henrissat B."/>
            <person name="Lee Y.-H."/>
            <person name="Park J."/>
            <person name="Garcia-Pedrajas M.D."/>
            <person name="Barbara D.J."/>
            <person name="Anchieta A."/>
            <person name="de Jonge R."/>
            <person name="Santhanam P."/>
            <person name="Maruthachalam K."/>
            <person name="Atallah Z."/>
            <person name="Amyotte S.G."/>
            <person name="Paz Z."/>
            <person name="Inderbitzin P."/>
            <person name="Hayes R.J."/>
            <person name="Heiman D.I."/>
            <person name="Young S."/>
            <person name="Zeng Q."/>
            <person name="Engels R."/>
            <person name="Galagan J."/>
            <person name="Cuomo C.A."/>
            <person name="Dobinson K.F."/>
            <person name="Ma L.-J."/>
        </authorList>
    </citation>
    <scope>NUCLEOTIDE SEQUENCE [LARGE SCALE GENOMIC DNA]</scope>
    <source>
        <strain evidence="4">VaMs.102 / ATCC MYA-4576 / FGSC 10136</strain>
    </source>
</reference>
<dbReference type="InterPro" id="IPR005605">
    <property type="entry name" value="Spo7"/>
</dbReference>
<protein>
    <submittedName>
        <fullName evidence="3">Uncharacterized protein</fullName>
    </submittedName>
</protein>
<evidence type="ECO:0000256" key="1">
    <source>
        <dbReference type="SAM" id="MobiDB-lite"/>
    </source>
</evidence>
<feature type="region of interest" description="Disordered" evidence="1">
    <location>
        <begin position="219"/>
        <end position="365"/>
    </location>
</feature>
<dbReference type="eggNOG" id="ENOG502QTI4">
    <property type="taxonomic scope" value="Eukaryota"/>
</dbReference>
<accession>C9S8D8</accession>
<feature type="compositionally biased region" description="Basic residues" evidence="1">
    <location>
        <begin position="251"/>
        <end position="263"/>
    </location>
</feature>
<evidence type="ECO:0000313" key="3">
    <source>
        <dbReference type="EMBL" id="EEY14917.1"/>
    </source>
</evidence>
<dbReference type="GeneID" id="9530924"/>
<feature type="region of interest" description="Disordered" evidence="1">
    <location>
        <begin position="11"/>
        <end position="44"/>
    </location>
</feature>
<name>C9S8D8_VERA1</name>
<dbReference type="GO" id="GO:0006998">
    <property type="term" value="P:nuclear envelope organization"/>
    <property type="evidence" value="ECO:0007669"/>
    <property type="project" value="TreeGrafter"/>
</dbReference>
<dbReference type="AlphaFoldDB" id="C9S8D8"/>
<evidence type="ECO:0000313" key="4">
    <source>
        <dbReference type="Proteomes" id="UP000008698"/>
    </source>
</evidence>
<sequence>MADDVDSVVKGAPAPGKHASDNVGGTSGVTTNNGKHGDPLSHTPSSPSMIYLNLLVLEASLRAQYLELRARRRHHTFFFAILSLWIGGFGYALFFAPREDGVGVGGSVYWGVETIEKLCFMGGIMTAILVWATGIWDRGIRWPRRWFAISNRGLRGFNAKLVIIRRPLWAEVGSTVGFFLTYGLFSHTASSSYRYIDPSILRATWGIFWWLPWHRTDTGRPRSSTTLQSRNRDQDHDPEKLHPRTAALEKQHRRRGSSVRRRSSTSSSRSPLPADGEDAPVSRKASTASNASDKKRRNKLSTSSKPKRPNVESRSVTPDIPSPLARESSVASDVTSSDVGGERMLRSSSSKSSVGTGRDSKLSEA</sequence>
<feature type="transmembrane region" description="Helical" evidence="2">
    <location>
        <begin position="77"/>
        <end position="95"/>
    </location>
</feature>
<gene>
    <name evidence="3" type="ORF">VDBG_01026</name>
</gene>
<dbReference type="Proteomes" id="UP000008698">
    <property type="component" value="Unassembled WGS sequence"/>
</dbReference>